<evidence type="ECO:0008006" key="3">
    <source>
        <dbReference type="Google" id="ProtNLM"/>
    </source>
</evidence>
<feature type="transmembrane region" description="Helical" evidence="1">
    <location>
        <begin position="197"/>
        <end position="222"/>
    </location>
</feature>
<sequence>MVSAFLSDLRRPWLWKGSGVGAGLVLGFMALVSVAAALGPGPSMEGFDESLVDAGLTLTLTAAAVVGSFAFTADYRTGCFSRRVLLFQRIPAFLGRAATTSLGALISGAVVGLTFVLSGKLVDESWHVSLTVVPAFAGLAAMGSVWGFAAGSLIRNHLVSLFAVPLSLLLPEMLIGPDTTFFPVLAADWAHQSAVNIPAWGSFMGAAGWLVVVTALAFGVFLKRDLA</sequence>
<dbReference type="RefSeq" id="WP_369745175.1">
    <property type="nucleotide sequence ID" value="NZ_CP165735.1"/>
</dbReference>
<gene>
    <name evidence="2" type="ORF">ABQM86_17965</name>
</gene>
<feature type="transmembrane region" description="Helical" evidence="1">
    <location>
        <begin position="93"/>
        <end position="116"/>
    </location>
</feature>
<keyword evidence="1" id="KW-0472">Membrane</keyword>
<dbReference type="AlphaFoldDB" id="A0AB39YLX1"/>
<feature type="transmembrane region" description="Helical" evidence="1">
    <location>
        <begin position="20"/>
        <end position="39"/>
    </location>
</feature>
<evidence type="ECO:0000256" key="1">
    <source>
        <dbReference type="SAM" id="Phobius"/>
    </source>
</evidence>
<keyword evidence="1" id="KW-0812">Transmembrane</keyword>
<evidence type="ECO:0000313" key="2">
    <source>
        <dbReference type="EMBL" id="XDV70829.1"/>
    </source>
</evidence>
<feature type="transmembrane region" description="Helical" evidence="1">
    <location>
        <begin position="158"/>
        <end position="177"/>
    </location>
</feature>
<organism evidence="2">
    <name type="scientific">Paenarthrobacter sp. AMU7</name>
    <dbReference type="NCBI Taxonomy" id="3162492"/>
    <lineage>
        <taxon>Bacteria</taxon>
        <taxon>Bacillati</taxon>
        <taxon>Actinomycetota</taxon>
        <taxon>Actinomycetes</taxon>
        <taxon>Micrococcales</taxon>
        <taxon>Micrococcaceae</taxon>
        <taxon>Paenarthrobacter</taxon>
    </lineage>
</organism>
<feature type="transmembrane region" description="Helical" evidence="1">
    <location>
        <begin position="128"/>
        <end position="151"/>
    </location>
</feature>
<protein>
    <recommendedName>
        <fullName evidence="3">ABC transporter permease</fullName>
    </recommendedName>
</protein>
<proteinExistence type="predicted"/>
<dbReference type="EMBL" id="CP165735">
    <property type="protein sequence ID" value="XDV70829.1"/>
    <property type="molecule type" value="Genomic_DNA"/>
</dbReference>
<feature type="transmembrane region" description="Helical" evidence="1">
    <location>
        <begin position="51"/>
        <end position="72"/>
    </location>
</feature>
<name>A0AB39YLX1_9MICC</name>
<keyword evidence="1" id="KW-1133">Transmembrane helix</keyword>
<accession>A0AB39YLX1</accession>
<reference evidence="2" key="1">
    <citation type="submission" date="2024-07" db="EMBL/GenBank/DDBJ databases">
        <authorList>
            <person name="Li J."/>
            <person name="Wei H."/>
            <person name="Ma J."/>
        </authorList>
    </citation>
    <scope>NUCLEOTIDE SEQUENCE</scope>
    <source>
        <strain evidence="2">AMU7</strain>
    </source>
</reference>